<evidence type="ECO:0000313" key="1">
    <source>
        <dbReference type="EMBL" id="CAN0384108.1"/>
    </source>
</evidence>
<gene>
    <name evidence="1" type="ORF">MRATA1EN22A_LOCUS17134</name>
</gene>
<accession>A0AC59ZE45</accession>
<dbReference type="Proteomes" id="UP001162501">
    <property type="component" value="Chromosome 28"/>
</dbReference>
<name>A0AC59ZE45_RANTA</name>
<reference evidence="1" key="1">
    <citation type="submission" date="2023-05" db="EMBL/GenBank/DDBJ databases">
        <authorList>
            <consortium name="ELIXIR-Norway"/>
        </authorList>
    </citation>
    <scope>NUCLEOTIDE SEQUENCE</scope>
</reference>
<evidence type="ECO:0000313" key="2">
    <source>
        <dbReference type="Proteomes" id="UP001162501"/>
    </source>
</evidence>
<proteinExistence type="predicted"/>
<dbReference type="EMBL" id="OX596112">
    <property type="protein sequence ID" value="CAN0384108.1"/>
    <property type="molecule type" value="Genomic_DNA"/>
</dbReference>
<organism evidence="1 2">
    <name type="scientific">Rangifer tarandus platyrhynchus</name>
    <name type="common">Svalbard reindeer</name>
    <dbReference type="NCBI Taxonomy" id="3082113"/>
    <lineage>
        <taxon>Eukaryota</taxon>
        <taxon>Metazoa</taxon>
        <taxon>Chordata</taxon>
        <taxon>Craniata</taxon>
        <taxon>Vertebrata</taxon>
        <taxon>Euteleostomi</taxon>
        <taxon>Mammalia</taxon>
        <taxon>Eutheria</taxon>
        <taxon>Laurasiatheria</taxon>
        <taxon>Artiodactyla</taxon>
        <taxon>Ruminantia</taxon>
        <taxon>Pecora</taxon>
        <taxon>Cervidae</taxon>
        <taxon>Odocoileinae</taxon>
        <taxon>Rangifer</taxon>
    </lineage>
</organism>
<reference evidence="1" key="2">
    <citation type="submission" date="2025-03" db="EMBL/GenBank/DDBJ databases">
        <authorList>
            <consortium name="ELIXIR-Norway"/>
            <consortium name="Elixir Norway"/>
        </authorList>
    </citation>
    <scope>NUCLEOTIDE SEQUENCE</scope>
</reference>
<sequence length="113" mass="11904">MALIPTWPAALPPPPGLQLLPGSCPPTSTHPNLQLSQGSPGAPGHLTASGQLRKKGRKQGQSRNRLFRSWGVCGAAGDSPTSPEAPGPSKHAGSQHDRLRTRRVRLCPLPGRK</sequence>
<protein>
    <submittedName>
        <fullName evidence="1">Uncharacterized protein</fullName>
    </submittedName>
</protein>